<feature type="compositionally biased region" description="Basic and acidic residues" evidence="7">
    <location>
        <begin position="218"/>
        <end position="227"/>
    </location>
</feature>
<keyword evidence="4 6" id="KW-0804">Transcription</keyword>
<dbReference type="Pfam" id="PF11232">
    <property type="entry name" value="Med25"/>
    <property type="match status" value="1"/>
</dbReference>
<name>A0A8D0LBF0_SPHPU</name>
<keyword evidence="3" id="KW-0010">Activator</keyword>
<dbReference type="GeneTree" id="ENSGT00940000160439"/>
<accession>A0A8D0LBF0</accession>
<evidence type="ECO:0000256" key="4">
    <source>
        <dbReference type="ARBA" id="ARBA00023163"/>
    </source>
</evidence>
<gene>
    <name evidence="9" type="primary">MED25</name>
</gene>
<sequence>SVAWCCQLVAGPPGPSSPSSLFHSRSSLQRPPSFRLPPRRLCPLPPSPTRCVLARGEGRAGFWGQRPVPRSYQGCLPASVSTGATSGPPQPGAGRCSGCCSGCPGSVSRGLQEPEIHALLPSPEPHAASVQPDLCPNAATWLHLCNGGQGPSILSVQPGLHGNHRPRPDCSASRPAPAAAWRTGSARRRQCRRCQRGTSGSSANRCQPVVRSAAASHEQGDGLERRAGVAGGESQEWVTYCPRPPCPASDCPAVSLQKPKPASVDSNAKLTRSLPCQVYVNPGENLNTDQWPQKLIMQLIPQQLLTTLGPLFRNSRMVQFHFTNKDLESLKGLYRIMGNGFAGCVHFPHTTPCEVRVLMLLYSSKKKIFMGLIPYDQSGFVNGIRQVITNHKQVQQQKMGGPQVSPNMPQVGILEEQQRQQSLVRPGVDLCGGGQNPCGESPLPALTPPSVWLGEGGGRGAAQRMEQALEVLRGMLLTPRFFPSRCSSVCSSKQPRLSSSLRHNSRSLRQPPLAASPHKPLCPPRLAPSPPRGEPPC</sequence>
<feature type="compositionally biased region" description="Pro residues" evidence="7">
    <location>
        <begin position="520"/>
        <end position="537"/>
    </location>
</feature>
<feature type="region of interest" description="Disordered" evidence="7">
    <location>
        <begin position="12"/>
        <end position="39"/>
    </location>
</feature>
<dbReference type="InterPro" id="IPR021394">
    <property type="entry name" value="Med25_PTOV"/>
</dbReference>
<dbReference type="InterPro" id="IPR038196">
    <property type="entry name" value="Med25_PTOV_sf"/>
</dbReference>
<dbReference type="Ensembl" id="ENSSPUT00000022950.1">
    <property type="protein sequence ID" value="ENSSPUP00000021531.1"/>
    <property type="gene ID" value="ENSSPUG00000016491.1"/>
</dbReference>
<evidence type="ECO:0000256" key="2">
    <source>
        <dbReference type="ARBA" id="ARBA00023015"/>
    </source>
</evidence>
<dbReference type="Gene3D" id="2.40.290.30">
    <property type="entry name" value="Mediator complex subunit 25, ACID domain"/>
    <property type="match status" value="1"/>
</dbReference>
<reference evidence="9" key="1">
    <citation type="submission" date="2025-08" db="UniProtKB">
        <authorList>
            <consortium name="Ensembl"/>
        </authorList>
    </citation>
    <scope>IDENTIFICATION</scope>
</reference>
<comment type="subcellular location">
    <subcellularLocation>
        <location evidence="1">Nucleus</location>
    </subcellularLocation>
</comment>
<feature type="region of interest" description="Disordered" evidence="7">
    <location>
        <begin position="491"/>
        <end position="537"/>
    </location>
</feature>
<feature type="compositionally biased region" description="Basic residues" evidence="7">
    <location>
        <begin position="185"/>
        <end position="195"/>
    </location>
</feature>
<evidence type="ECO:0000313" key="9">
    <source>
        <dbReference type="Ensembl" id="ENSSPUP00000021531.1"/>
    </source>
</evidence>
<feature type="compositionally biased region" description="Low complexity" evidence="7">
    <location>
        <begin position="17"/>
        <end position="33"/>
    </location>
</feature>
<evidence type="ECO:0000256" key="6">
    <source>
        <dbReference type="RuleBase" id="RU369088"/>
    </source>
</evidence>
<dbReference type="Proteomes" id="UP000694392">
    <property type="component" value="Unplaced"/>
</dbReference>
<reference evidence="9" key="2">
    <citation type="submission" date="2025-09" db="UniProtKB">
        <authorList>
            <consortium name="Ensembl"/>
        </authorList>
    </citation>
    <scope>IDENTIFICATION</scope>
</reference>
<evidence type="ECO:0000259" key="8">
    <source>
        <dbReference type="Pfam" id="PF11232"/>
    </source>
</evidence>
<evidence type="ECO:0000256" key="7">
    <source>
        <dbReference type="SAM" id="MobiDB-lite"/>
    </source>
</evidence>
<proteinExistence type="predicted"/>
<keyword evidence="10" id="KW-1185">Reference proteome</keyword>
<evidence type="ECO:0000313" key="10">
    <source>
        <dbReference type="Proteomes" id="UP000694392"/>
    </source>
</evidence>
<dbReference type="AlphaFoldDB" id="A0A8D0LBF0"/>
<organism evidence="9 10">
    <name type="scientific">Sphenodon punctatus</name>
    <name type="common">Tuatara</name>
    <name type="synonym">Hatteria punctata</name>
    <dbReference type="NCBI Taxonomy" id="8508"/>
    <lineage>
        <taxon>Eukaryota</taxon>
        <taxon>Metazoa</taxon>
        <taxon>Chordata</taxon>
        <taxon>Craniata</taxon>
        <taxon>Vertebrata</taxon>
        <taxon>Euteleostomi</taxon>
        <taxon>Lepidosauria</taxon>
        <taxon>Sphenodontia</taxon>
        <taxon>Sphenodontidae</taxon>
        <taxon>Sphenodon</taxon>
    </lineage>
</organism>
<dbReference type="GO" id="GO:0045944">
    <property type="term" value="P:positive regulation of transcription by RNA polymerase II"/>
    <property type="evidence" value="ECO:0007669"/>
    <property type="project" value="TreeGrafter"/>
</dbReference>
<dbReference type="GO" id="GO:0005667">
    <property type="term" value="C:transcription regulator complex"/>
    <property type="evidence" value="ECO:0007669"/>
    <property type="project" value="TreeGrafter"/>
</dbReference>
<dbReference type="PANTHER" id="PTHR12433:SF11">
    <property type="entry name" value="MEDIATOR OF RNA POLYMERASE II TRANSCRIPTION SUBUNIT 25"/>
    <property type="match status" value="1"/>
</dbReference>
<keyword evidence="5" id="KW-0539">Nucleus</keyword>
<dbReference type="PANTHER" id="PTHR12433">
    <property type="entry name" value="MEDIATOR OF RNA POLYMERASE II TRANSCRIPTION SUBUNIT 25"/>
    <property type="match status" value="1"/>
</dbReference>
<feature type="compositionally biased region" description="Low complexity" evidence="7">
    <location>
        <begin position="169"/>
        <end position="182"/>
    </location>
</feature>
<feature type="region of interest" description="Disordered" evidence="7">
    <location>
        <begin position="160"/>
        <end position="230"/>
    </location>
</feature>
<dbReference type="FunFam" id="2.40.290.30:FF:000001">
    <property type="entry name" value="Mediator of RNA polymerase II transcription subunit 25"/>
    <property type="match status" value="1"/>
</dbReference>
<feature type="domain" description="Mediator complex subunit Med25 PTOV" evidence="8">
    <location>
        <begin position="265"/>
        <end position="393"/>
    </location>
</feature>
<evidence type="ECO:0000256" key="3">
    <source>
        <dbReference type="ARBA" id="ARBA00023159"/>
    </source>
</evidence>
<evidence type="ECO:0000256" key="1">
    <source>
        <dbReference type="ARBA" id="ARBA00004123"/>
    </source>
</evidence>
<evidence type="ECO:0000256" key="5">
    <source>
        <dbReference type="ARBA" id="ARBA00023242"/>
    </source>
</evidence>
<protein>
    <submittedName>
        <fullName evidence="9">Mediator complex subunit 25</fullName>
    </submittedName>
</protein>
<dbReference type="GO" id="GO:0016592">
    <property type="term" value="C:mediator complex"/>
    <property type="evidence" value="ECO:0007669"/>
    <property type="project" value="TreeGrafter"/>
</dbReference>
<keyword evidence="2" id="KW-0805">Transcription regulation</keyword>